<dbReference type="PANTHER" id="PTHR35039">
    <property type="entry name" value="3-KETO-L-GULONATE-6-PHOSPHATE DECARBOXYLASE SGBH-RELATED"/>
    <property type="match status" value="1"/>
</dbReference>
<protein>
    <recommendedName>
        <fullName evidence="7">3-dehydro-L-gulonate-6-phosphate decarboxylase</fullName>
        <ecNumber evidence="6">4.1.1.85</ecNumber>
    </recommendedName>
    <alternativeName>
        <fullName evidence="7">3-dehydro-L-gulonate-6-phosphate decarboxylase</fullName>
    </alternativeName>
</protein>
<comment type="catalytic activity">
    <reaction evidence="4">
        <text>3-dehydro-L-gulonate 6-phosphate + H(+) = L-xylulose 5-phosphate + CO2</text>
        <dbReference type="Rhea" id="RHEA:14353"/>
        <dbReference type="ChEBI" id="CHEBI:15378"/>
        <dbReference type="ChEBI" id="CHEBI:16526"/>
        <dbReference type="ChEBI" id="CHEBI:57829"/>
        <dbReference type="ChEBI" id="CHEBI:58774"/>
        <dbReference type="EC" id="4.1.1.85"/>
    </reaction>
    <physiologicalReaction direction="left-to-right" evidence="4">
        <dbReference type="Rhea" id="RHEA:14354"/>
    </physiologicalReaction>
</comment>
<evidence type="ECO:0000313" key="9">
    <source>
        <dbReference type="EMBL" id="SQC39841.1"/>
    </source>
</evidence>
<name>A0A2X3EU64_KLEPN</name>
<organism evidence="9 10">
    <name type="scientific">Klebsiella pneumoniae</name>
    <dbReference type="NCBI Taxonomy" id="573"/>
    <lineage>
        <taxon>Bacteria</taxon>
        <taxon>Pseudomonadati</taxon>
        <taxon>Pseudomonadota</taxon>
        <taxon>Gammaproteobacteria</taxon>
        <taxon>Enterobacterales</taxon>
        <taxon>Enterobacteriaceae</taxon>
        <taxon>Klebsiella/Raoultella group</taxon>
        <taxon>Klebsiella</taxon>
        <taxon>Klebsiella pneumoniae complex</taxon>
    </lineage>
</organism>
<keyword evidence="1" id="KW-0210">Decarboxylase</keyword>
<dbReference type="AlphaFoldDB" id="A0A2X3EU64"/>
<proteinExistence type="inferred from homology"/>
<keyword evidence="2 9" id="KW-0456">Lyase</keyword>
<dbReference type="InterPro" id="IPR001754">
    <property type="entry name" value="OMPdeCOase_dom"/>
</dbReference>
<dbReference type="InterPro" id="IPR011060">
    <property type="entry name" value="RibuloseP-bd_barrel"/>
</dbReference>
<dbReference type="EC" id="4.1.1.85" evidence="6"/>
<accession>A0A2X3EU64</accession>
<feature type="domain" description="Orotidine 5'-phosphate decarboxylase" evidence="8">
    <location>
        <begin position="5"/>
        <end position="149"/>
    </location>
</feature>
<dbReference type="InterPro" id="IPR013785">
    <property type="entry name" value="Aldolase_TIM"/>
</dbReference>
<dbReference type="SMART" id="SM00934">
    <property type="entry name" value="OMPdecase"/>
    <property type="match status" value="1"/>
</dbReference>
<gene>
    <name evidence="9" type="primary">ulaD_2</name>
    <name evidence="9" type="ORF">NCTC9128_05988</name>
</gene>
<evidence type="ECO:0000256" key="5">
    <source>
        <dbReference type="ARBA" id="ARBA00061676"/>
    </source>
</evidence>
<dbReference type="GO" id="GO:0019854">
    <property type="term" value="P:L-ascorbic acid catabolic process"/>
    <property type="evidence" value="ECO:0007669"/>
    <property type="project" value="TreeGrafter"/>
</dbReference>
<dbReference type="GO" id="GO:0004590">
    <property type="term" value="F:orotidine-5'-phosphate decarboxylase activity"/>
    <property type="evidence" value="ECO:0007669"/>
    <property type="project" value="InterPro"/>
</dbReference>
<dbReference type="Gene3D" id="3.20.20.70">
    <property type="entry name" value="Aldolase class I"/>
    <property type="match status" value="1"/>
</dbReference>
<evidence type="ECO:0000256" key="4">
    <source>
        <dbReference type="ARBA" id="ARBA00050573"/>
    </source>
</evidence>
<evidence type="ECO:0000259" key="8">
    <source>
        <dbReference type="SMART" id="SM00934"/>
    </source>
</evidence>
<dbReference type="GO" id="GO:0033982">
    <property type="term" value="F:3-dehydro-L-gulonate-6-phosphate decarboxylase activity"/>
    <property type="evidence" value="ECO:0007669"/>
    <property type="project" value="UniProtKB-EC"/>
</dbReference>
<keyword evidence="3" id="KW-0119">Carbohydrate metabolism</keyword>
<dbReference type="GO" id="GO:0006207">
    <property type="term" value="P:'de novo' pyrimidine nucleobase biosynthetic process"/>
    <property type="evidence" value="ECO:0007669"/>
    <property type="project" value="InterPro"/>
</dbReference>
<dbReference type="EMBL" id="UAWN01000014">
    <property type="protein sequence ID" value="SQC39841.1"/>
    <property type="molecule type" value="Genomic_DNA"/>
</dbReference>
<dbReference type="Pfam" id="PF00215">
    <property type="entry name" value="OMPdecase"/>
    <property type="match status" value="1"/>
</dbReference>
<evidence type="ECO:0000313" key="10">
    <source>
        <dbReference type="Proteomes" id="UP000251088"/>
    </source>
</evidence>
<dbReference type="FunFam" id="3.20.20.70:FF:000022">
    <property type="entry name" value="3-keto-L-gulonate-6-phosphate decarboxylase UlaD"/>
    <property type="match status" value="1"/>
</dbReference>
<comment type="similarity">
    <text evidence="5">Belongs to the HPS/KGPDC family. KGPDC subfamily.</text>
</comment>
<evidence type="ECO:0000256" key="7">
    <source>
        <dbReference type="ARBA" id="ARBA00080293"/>
    </source>
</evidence>
<evidence type="ECO:0000256" key="6">
    <source>
        <dbReference type="ARBA" id="ARBA00066421"/>
    </source>
</evidence>
<dbReference type="SUPFAM" id="SSF51366">
    <property type="entry name" value="Ribulose-phoshate binding barrel"/>
    <property type="match status" value="1"/>
</dbReference>
<reference evidence="9 10" key="1">
    <citation type="submission" date="2018-06" db="EMBL/GenBank/DDBJ databases">
        <authorList>
            <consortium name="Pathogen Informatics"/>
            <person name="Doyle S."/>
        </authorList>
    </citation>
    <scope>NUCLEOTIDE SEQUENCE [LARGE SCALE GENOMIC DNA]</scope>
    <source>
        <strain evidence="9 10">NCTC9128</strain>
    </source>
</reference>
<sequence length="149" mass="15779">MSLPMLQVALDNQTLASAYETTRLIAEEVDIIEVGTILCVGEGVRAVRDLKALYPHKIVLADAKIADAGKILSRMCFEANADWVTVICCADINTAKGALDVAKEFNGDVQIELTGFWTWGAGAGVARGGYSAGGLSPQPRRAGGRRGVE</sequence>
<evidence type="ECO:0000256" key="2">
    <source>
        <dbReference type="ARBA" id="ARBA00023239"/>
    </source>
</evidence>
<evidence type="ECO:0000256" key="3">
    <source>
        <dbReference type="ARBA" id="ARBA00023277"/>
    </source>
</evidence>
<evidence type="ECO:0000256" key="1">
    <source>
        <dbReference type="ARBA" id="ARBA00022793"/>
    </source>
</evidence>
<dbReference type="PANTHER" id="PTHR35039:SF3">
    <property type="entry name" value="3-KETO-L-GULONATE-6-PHOSPHATE DECARBOXYLASE SGBH-RELATED"/>
    <property type="match status" value="1"/>
</dbReference>
<dbReference type="Proteomes" id="UP000251088">
    <property type="component" value="Unassembled WGS sequence"/>
</dbReference>